<reference evidence="1 2" key="1">
    <citation type="submission" date="2014-07" db="EMBL/GenBank/DDBJ databases">
        <title>Draft genome sequence of Thalassospira profundimaris S25-3-2.</title>
        <authorList>
            <person name="Lai Q."/>
            <person name="Shao Z."/>
        </authorList>
    </citation>
    <scope>NUCLEOTIDE SEQUENCE [LARGE SCALE GENOMIC DNA]</scope>
    <source>
        <strain evidence="1 2">S25-3-2</strain>
    </source>
</reference>
<dbReference type="EMBL" id="JPWH01000023">
    <property type="protein sequence ID" value="RCK43865.1"/>
    <property type="molecule type" value="Genomic_DNA"/>
</dbReference>
<dbReference type="RefSeq" id="WP_114090049.1">
    <property type="nucleotide sequence ID" value="NZ_JPWH01000023.1"/>
</dbReference>
<name>A0A367WQW8_9PROT</name>
<dbReference type="Pfam" id="PF05973">
    <property type="entry name" value="Gp49"/>
    <property type="match status" value="1"/>
</dbReference>
<dbReference type="AlphaFoldDB" id="A0A367WQW8"/>
<dbReference type="InterPro" id="IPR009241">
    <property type="entry name" value="HigB-like"/>
</dbReference>
<evidence type="ECO:0000313" key="2">
    <source>
        <dbReference type="Proteomes" id="UP000252517"/>
    </source>
</evidence>
<proteinExistence type="predicted"/>
<dbReference type="Proteomes" id="UP000252517">
    <property type="component" value="Unassembled WGS sequence"/>
</dbReference>
<organism evidence="1 2">
    <name type="scientific">Thalassospira profundimaris</name>
    <dbReference type="NCBI Taxonomy" id="502049"/>
    <lineage>
        <taxon>Bacteria</taxon>
        <taxon>Pseudomonadati</taxon>
        <taxon>Pseudomonadota</taxon>
        <taxon>Alphaproteobacteria</taxon>
        <taxon>Rhodospirillales</taxon>
        <taxon>Thalassospiraceae</taxon>
        <taxon>Thalassospira</taxon>
    </lineage>
</organism>
<dbReference type="OrthoDB" id="330810at2"/>
<gene>
    <name evidence="1" type="ORF">TH25_20675</name>
</gene>
<accession>A0A367WQW8</accession>
<evidence type="ECO:0008006" key="3">
    <source>
        <dbReference type="Google" id="ProtNLM"/>
    </source>
</evidence>
<comment type="caution">
    <text evidence="1">The sequence shown here is derived from an EMBL/GenBank/DDBJ whole genome shotgun (WGS) entry which is preliminary data.</text>
</comment>
<evidence type="ECO:0000313" key="1">
    <source>
        <dbReference type="EMBL" id="RCK43865.1"/>
    </source>
</evidence>
<sequence>MWTVIFCDEFDHEFATQFDEDMQNEILSKARALEIGGPNIGRPYVDTLNGSKHSNMKELRFSYQGGTWRVAFAFDPQRNAIILVAGNKTGTNQNRFYKKLIATADQRYDNYLSS</sequence>
<protein>
    <recommendedName>
        <fullName evidence="3">Toxin-antitoxin system, toxin component, RelE family protein</fullName>
    </recommendedName>
</protein>